<reference evidence="3 4" key="1">
    <citation type="submission" date="2017-11" db="EMBL/GenBank/DDBJ databases">
        <title>Evolution of Phototrophy in the Chloroflexi Phylum Driven by Horizontal Gene Transfer.</title>
        <authorList>
            <person name="Ward L.M."/>
            <person name="Hemp J."/>
            <person name="Shih P.M."/>
            <person name="Mcglynn S.E."/>
            <person name="Fischer W."/>
        </authorList>
    </citation>
    <scope>NUCLEOTIDE SEQUENCE [LARGE SCALE GENOMIC DNA]</scope>
    <source>
        <strain evidence="3">JP3_7</strain>
    </source>
</reference>
<dbReference type="AlphaFoldDB" id="A0A2M8QDR3"/>
<dbReference type="PANTHER" id="PTHR47623">
    <property type="entry name" value="OS09G0287300 PROTEIN"/>
    <property type="match status" value="1"/>
</dbReference>
<evidence type="ECO:0000256" key="1">
    <source>
        <dbReference type="PIRSR" id="PIRSR613078-2"/>
    </source>
</evidence>
<gene>
    <name evidence="3" type="ORF">CUN48_06040</name>
</gene>
<feature type="region of interest" description="Disordered" evidence="2">
    <location>
        <begin position="13"/>
        <end position="39"/>
    </location>
</feature>
<evidence type="ECO:0000313" key="4">
    <source>
        <dbReference type="Proteomes" id="UP000230790"/>
    </source>
</evidence>
<evidence type="ECO:0000313" key="3">
    <source>
        <dbReference type="EMBL" id="PJF47955.1"/>
    </source>
</evidence>
<dbReference type="Pfam" id="PF00300">
    <property type="entry name" value="His_Phos_1"/>
    <property type="match status" value="1"/>
</dbReference>
<dbReference type="InterPro" id="IPR013078">
    <property type="entry name" value="His_Pase_superF_clade-1"/>
</dbReference>
<dbReference type="Gene3D" id="3.40.50.1240">
    <property type="entry name" value="Phosphoglycerate mutase-like"/>
    <property type="match status" value="1"/>
</dbReference>
<name>A0A2M8QDR3_9CHLR</name>
<dbReference type="SMART" id="SM00855">
    <property type="entry name" value="PGAM"/>
    <property type="match status" value="1"/>
</dbReference>
<dbReference type="SUPFAM" id="SSF53254">
    <property type="entry name" value="Phosphoglycerate mutase-like"/>
    <property type="match status" value="1"/>
</dbReference>
<feature type="binding site" evidence="1">
    <location>
        <position position="58"/>
    </location>
    <ligand>
        <name>substrate</name>
    </ligand>
</feature>
<dbReference type="PANTHER" id="PTHR47623:SF1">
    <property type="entry name" value="OS09G0287300 PROTEIN"/>
    <property type="match status" value="1"/>
</dbReference>
<accession>A0A2M8QDR3</accession>
<dbReference type="InterPro" id="IPR029033">
    <property type="entry name" value="His_PPase_superfam"/>
</dbReference>
<protein>
    <submittedName>
        <fullName evidence="3">Histidine phosphatase</fullName>
    </submittedName>
</protein>
<proteinExistence type="predicted"/>
<dbReference type="EMBL" id="PGTN01000029">
    <property type="protein sequence ID" value="PJF47955.1"/>
    <property type="molecule type" value="Genomic_DNA"/>
</dbReference>
<comment type="caution">
    <text evidence="3">The sequence shown here is derived from an EMBL/GenBank/DDBJ whole genome shotgun (WGS) entry which is preliminary data.</text>
</comment>
<evidence type="ECO:0000256" key="2">
    <source>
        <dbReference type="SAM" id="MobiDB-lite"/>
    </source>
</evidence>
<dbReference type="CDD" id="cd07067">
    <property type="entry name" value="HP_PGM_like"/>
    <property type="match status" value="1"/>
</dbReference>
<sequence>MKTLILVRHAKSSWDDPSLPDHDRPLNPRGQRDAPKMGERLAKRGIRPNLILSSSATRAIHTAQLIAEKIGYAREAIVVDRRIYGAQVSTLLYLIQELDDVHEQVMLIGHNPELTELAHRFSNDIEDLPTCAVVELTFDAKHWVDVVNSKPVEVHFDTPKKHT</sequence>
<feature type="compositionally biased region" description="Basic and acidic residues" evidence="2">
    <location>
        <begin position="19"/>
        <end position="39"/>
    </location>
</feature>
<organism evidence="3 4">
    <name type="scientific">Candidatus Thermofonsia Clade 3 bacterium</name>
    <dbReference type="NCBI Taxonomy" id="2364212"/>
    <lineage>
        <taxon>Bacteria</taxon>
        <taxon>Bacillati</taxon>
        <taxon>Chloroflexota</taxon>
        <taxon>Candidatus Thermofontia</taxon>
        <taxon>Candidatus Thermofonsia Clade 3</taxon>
    </lineage>
</organism>
<dbReference type="Proteomes" id="UP000230790">
    <property type="component" value="Unassembled WGS sequence"/>
</dbReference>